<dbReference type="AlphaFoldDB" id="A0A1H6WAY7"/>
<dbReference type="Gene3D" id="3.30.460.40">
    <property type="match status" value="1"/>
</dbReference>
<evidence type="ECO:0000259" key="1">
    <source>
        <dbReference type="Pfam" id="PF19502"/>
    </source>
</evidence>
<dbReference type="STRING" id="408657.SAMN04487995_3363"/>
<organism evidence="2 3">
    <name type="scientific">Dyadobacter koreensis</name>
    <dbReference type="NCBI Taxonomy" id="408657"/>
    <lineage>
        <taxon>Bacteria</taxon>
        <taxon>Pseudomonadati</taxon>
        <taxon>Bacteroidota</taxon>
        <taxon>Cytophagia</taxon>
        <taxon>Cytophagales</taxon>
        <taxon>Spirosomataceae</taxon>
        <taxon>Dyadobacter</taxon>
    </lineage>
</organism>
<reference evidence="2 3" key="1">
    <citation type="submission" date="2016-10" db="EMBL/GenBank/DDBJ databases">
        <authorList>
            <person name="de Groot N.N."/>
        </authorList>
    </citation>
    <scope>NUCLEOTIDE SEQUENCE [LARGE SCALE GENOMIC DNA]</scope>
    <source>
        <strain evidence="2 3">DSM 19938</strain>
    </source>
</reference>
<dbReference type="InterPro" id="IPR045792">
    <property type="entry name" value="DUF6036"/>
</dbReference>
<dbReference type="SUPFAM" id="SSF81301">
    <property type="entry name" value="Nucleotidyltransferase"/>
    <property type="match status" value="1"/>
</dbReference>
<accession>A0A1H6WAY7</accession>
<feature type="domain" description="DUF6036" evidence="1">
    <location>
        <begin position="66"/>
        <end position="209"/>
    </location>
</feature>
<name>A0A1H6WAY7_9BACT</name>
<protein>
    <recommendedName>
        <fullName evidence="1">DUF6036 domain-containing protein</fullName>
    </recommendedName>
</protein>
<evidence type="ECO:0000313" key="2">
    <source>
        <dbReference type="EMBL" id="SEJ12846.1"/>
    </source>
</evidence>
<keyword evidence="3" id="KW-1185">Reference proteome</keyword>
<dbReference type="EMBL" id="FNXY01000005">
    <property type="protein sequence ID" value="SEJ12846.1"/>
    <property type="molecule type" value="Genomic_DNA"/>
</dbReference>
<dbReference type="InterPro" id="IPR043519">
    <property type="entry name" value="NT_sf"/>
</dbReference>
<gene>
    <name evidence="2" type="ORF">SAMN04487995_3363</name>
</gene>
<sequence length="219" mass="25104">MVLTHIFYELFYNSIKIVTMPDSDFHTKSQYSENIENFSRLNRLAGKLYRSNPLNKKSIFMDISSEDVQQLLKSLNQFQVKYLLIGGMAGVVHGHIRTTQDMDLWVKNDLDNTKALIKALSENDVVGSDLLLNMPLIFGYTSVRFGMSGFELDLGHSLKAFSEADFDACYERALQADLDGIPFPVIQLRDLIQEKEATGRRKDLADIEELQRIWEEQQS</sequence>
<dbReference type="Pfam" id="PF19502">
    <property type="entry name" value="DUF6036"/>
    <property type="match status" value="1"/>
</dbReference>
<dbReference type="Proteomes" id="UP000199532">
    <property type="component" value="Unassembled WGS sequence"/>
</dbReference>
<proteinExistence type="predicted"/>
<evidence type="ECO:0000313" key="3">
    <source>
        <dbReference type="Proteomes" id="UP000199532"/>
    </source>
</evidence>